<protein>
    <recommendedName>
        <fullName evidence="6">Sas10 C-terminal domain-containing protein</fullName>
    </recommendedName>
</protein>
<dbReference type="InterPro" id="IPR007146">
    <property type="entry name" value="Sas10/Utp3/C1D"/>
</dbReference>
<dbReference type="EMBL" id="ML119709">
    <property type="protein sequence ID" value="RPA78647.1"/>
    <property type="molecule type" value="Genomic_DNA"/>
</dbReference>
<keyword evidence="3" id="KW-0597">Phosphoprotein</keyword>
<evidence type="ECO:0000256" key="2">
    <source>
        <dbReference type="ARBA" id="ARBA00010979"/>
    </source>
</evidence>
<evidence type="ECO:0000313" key="7">
    <source>
        <dbReference type="EMBL" id="RPA78647.1"/>
    </source>
</evidence>
<feature type="compositionally biased region" description="Acidic residues" evidence="5">
    <location>
        <begin position="136"/>
        <end position="145"/>
    </location>
</feature>
<evidence type="ECO:0000256" key="5">
    <source>
        <dbReference type="SAM" id="MobiDB-lite"/>
    </source>
</evidence>
<dbReference type="PANTHER" id="PTHR13237:SF8">
    <property type="entry name" value="SOMETHING ABOUT SILENCING PROTEIN 10"/>
    <property type="match status" value="1"/>
</dbReference>
<accession>A0A3N4HZM8</accession>
<name>A0A3N4HZM8_ASCIM</name>
<dbReference type="GO" id="GO:0032040">
    <property type="term" value="C:small-subunit processome"/>
    <property type="evidence" value="ECO:0007669"/>
    <property type="project" value="TreeGrafter"/>
</dbReference>
<sequence>MAKKGGRTKKTEEKGARGVREEENKLRVDRWEDVADDVDKFHMERDKIMLDGSDDDNEEEDILSDQEEVLGVDYADSDDSDDDEEDDEEEQDDGKAAQDDSDDEEIIRGKKRGEEDEDVEGWGQDKKNYYGGNDIQTEEDALEEEKEARRIQAEKLKGMREEDFFDADEWAGVKTTETGGKKKKGEKKIVKEDLPTELPEDPEARLKVLKARHPEFEPLAKDFLELQELHGQLGRSAAAADAIQEGSSIELVKFRALSAYLGVLGVYFAVVTSEEAMKTGGRAVREHGVMEGLVKARQIWESVKDLVVEEIGGTPEREARPDEMALDRLDSSDEEGEPTPSDSEEEIVPVKKSKKSTKPLASLLPSRIRPSKSTTKDSIRPTTKSTSDFGDSLPSVNTDLVSSRRRALNFHASQLHSKSTKRNRAVVGGDSDIPYKERAKEKEARLQAEALRKRELLSRDADLGDSDPEDDTPNNKRKAGSDDEDYYDFIANASKRKKEEGKQAYDRARDLVRGDIVKDVEGEAGDKRAINYQISKNKGLTPHRKKEVRNPRVKKRMKFEKAKKKLGSTRAVYKTPTSAYGGEMTGIKSGLVKSRKLA</sequence>
<dbReference type="OrthoDB" id="1924577at2759"/>
<keyword evidence="8" id="KW-1185">Reference proteome</keyword>
<dbReference type="AlphaFoldDB" id="A0A3N4HZM8"/>
<evidence type="ECO:0000256" key="3">
    <source>
        <dbReference type="ARBA" id="ARBA00022553"/>
    </source>
</evidence>
<dbReference type="InterPro" id="IPR018972">
    <property type="entry name" value="Sas10_C_dom"/>
</dbReference>
<feature type="compositionally biased region" description="Acidic residues" evidence="5">
    <location>
        <begin position="52"/>
        <end position="92"/>
    </location>
</feature>
<evidence type="ECO:0000259" key="6">
    <source>
        <dbReference type="Pfam" id="PF09368"/>
    </source>
</evidence>
<dbReference type="GO" id="GO:0000462">
    <property type="term" value="P:maturation of SSU-rRNA from tricistronic rRNA transcript (SSU-rRNA, 5.8S rRNA, LSU-rRNA)"/>
    <property type="evidence" value="ECO:0007669"/>
    <property type="project" value="TreeGrafter"/>
</dbReference>
<feature type="region of interest" description="Disordered" evidence="5">
    <location>
        <begin position="411"/>
        <end position="487"/>
    </location>
</feature>
<feature type="compositionally biased region" description="Acidic residues" evidence="5">
    <location>
        <begin position="463"/>
        <end position="472"/>
    </location>
</feature>
<gene>
    <name evidence="7" type="ORF">BJ508DRAFT_228170</name>
</gene>
<dbReference type="STRING" id="1160509.A0A3N4HZM8"/>
<feature type="compositionally biased region" description="Basic and acidic residues" evidence="5">
    <location>
        <begin position="433"/>
        <end position="462"/>
    </location>
</feature>
<organism evidence="7 8">
    <name type="scientific">Ascobolus immersus RN42</name>
    <dbReference type="NCBI Taxonomy" id="1160509"/>
    <lineage>
        <taxon>Eukaryota</taxon>
        <taxon>Fungi</taxon>
        <taxon>Dikarya</taxon>
        <taxon>Ascomycota</taxon>
        <taxon>Pezizomycotina</taxon>
        <taxon>Pezizomycetes</taxon>
        <taxon>Pezizales</taxon>
        <taxon>Ascobolaceae</taxon>
        <taxon>Ascobolus</taxon>
    </lineage>
</organism>
<comment type="subcellular location">
    <subcellularLocation>
        <location evidence="1">Nucleus</location>
    </subcellularLocation>
</comment>
<evidence type="ECO:0000313" key="8">
    <source>
        <dbReference type="Proteomes" id="UP000275078"/>
    </source>
</evidence>
<feature type="compositionally biased region" description="Acidic residues" evidence="5">
    <location>
        <begin position="332"/>
        <end position="347"/>
    </location>
</feature>
<dbReference type="Pfam" id="PF04000">
    <property type="entry name" value="Sas10_Utp3"/>
    <property type="match status" value="1"/>
</dbReference>
<evidence type="ECO:0000256" key="1">
    <source>
        <dbReference type="ARBA" id="ARBA00004123"/>
    </source>
</evidence>
<feature type="region of interest" description="Disordered" evidence="5">
    <location>
        <begin position="311"/>
        <end position="397"/>
    </location>
</feature>
<keyword evidence="4" id="KW-0539">Nucleus</keyword>
<feature type="compositionally biased region" description="Basic and acidic residues" evidence="5">
    <location>
        <begin position="9"/>
        <end position="49"/>
    </location>
</feature>
<dbReference type="PANTHER" id="PTHR13237">
    <property type="entry name" value="SOMETHING ABOUT SILENCING PROTEIN 10-RELATED"/>
    <property type="match status" value="1"/>
</dbReference>
<feature type="compositionally biased region" description="Basic and acidic residues" evidence="5">
    <location>
        <begin position="315"/>
        <end position="331"/>
    </location>
</feature>
<dbReference type="Proteomes" id="UP000275078">
    <property type="component" value="Unassembled WGS sequence"/>
</dbReference>
<proteinExistence type="inferred from homology"/>
<dbReference type="Pfam" id="PF09368">
    <property type="entry name" value="Sas10"/>
    <property type="match status" value="1"/>
</dbReference>
<reference evidence="7 8" key="1">
    <citation type="journal article" date="2018" name="Nat. Ecol. Evol.">
        <title>Pezizomycetes genomes reveal the molecular basis of ectomycorrhizal truffle lifestyle.</title>
        <authorList>
            <person name="Murat C."/>
            <person name="Payen T."/>
            <person name="Noel B."/>
            <person name="Kuo A."/>
            <person name="Morin E."/>
            <person name="Chen J."/>
            <person name="Kohler A."/>
            <person name="Krizsan K."/>
            <person name="Balestrini R."/>
            <person name="Da Silva C."/>
            <person name="Montanini B."/>
            <person name="Hainaut M."/>
            <person name="Levati E."/>
            <person name="Barry K.W."/>
            <person name="Belfiori B."/>
            <person name="Cichocki N."/>
            <person name="Clum A."/>
            <person name="Dockter R.B."/>
            <person name="Fauchery L."/>
            <person name="Guy J."/>
            <person name="Iotti M."/>
            <person name="Le Tacon F."/>
            <person name="Lindquist E.A."/>
            <person name="Lipzen A."/>
            <person name="Malagnac F."/>
            <person name="Mello A."/>
            <person name="Molinier V."/>
            <person name="Miyauchi S."/>
            <person name="Poulain J."/>
            <person name="Riccioni C."/>
            <person name="Rubini A."/>
            <person name="Sitrit Y."/>
            <person name="Splivallo R."/>
            <person name="Traeger S."/>
            <person name="Wang M."/>
            <person name="Zifcakova L."/>
            <person name="Wipf D."/>
            <person name="Zambonelli A."/>
            <person name="Paolocci F."/>
            <person name="Nowrousian M."/>
            <person name="Ottonello S."/>
            <person name="Baldrian P."/>
            <person name="Spatafora J.W."/>
            <person name="Henrissat B."/>
            <person name="Nagy L.G."/>
            <person name="Aury J.M."/>
            <person name="Wincker P."/>
            <person name="Grigoriev I.V."/>
            <person name="Bonfante P."/>
            <person name="Martin F.M."/>
        </authorList>
    </citation>
    <scope>NUCLEOTIDE SEQUENCE [LARGE SCALE GENOMIC DNA]</scope>
    <source>
        <strain evidence="7 8">RN42</strain>
    </source>
</reference>
<comment type="similarity">
    <text evidence="2">Belongs to the SAS10 family.</text>
</comment>
<feature type="region of interest" description="Disordered" evidence="5">
    <location>
        <begin position="1"/>
        <end position="148"/>
    </location>
</feature>
<feature type="domain" description="Sas10 C-terminal" evidence="6">
    <location>
        <begin position="525"/>
        <end position="597"/>
    </location>
</feature>
<feature type="compositionally biased region" description="Polar residues" evidence="5">
    <location>
        <begin position="380"/>
        <end position="397"/>
    </location>
</feature>
<evidence type="ECO:0000256" key="4">
    <source>
        <dbReference type="ARBA" id="ARBA00023242"/>
    </source>
</evidence>